<reference evidence="2" key="1">
    <citation type="journal article" date="2014" name="Int. J. Syst. Evol. Microbiol.">
        <title>Complete genome sequence of Corynebacterium casei LMG S-19264T (=DSM 44701T), isolated from a smear-ripened cheese.</title>
        <authorList>
            <consortium name="US DOE Joint Genome Institute (JGI-PGF)"/>
            <person name="Walter F."/>
            <person name="Albersmeier A."/>
            <person name="Kalinowski J."/>
            <person name="Ruckert C."/>
        </authorList>
    </citation>
    <scope>NUCLEOTIDE SEQUENCE</scope>
    <source>
        <strain evidence="2">CGMCC 1.12997</strain>
    </source>
</reference>
<dbReference type="PROSITE" id="PS51257">
    <property type="entry name" value="PROKAR_LIPOPROTEIN"/>
    <property type="match status" value="1"/>
</dbReference>
<reference evidence="2" key="2">
    <citation type="submission" date="2020-09" db="EMBL/GenBank/DDBJ databases">
        <authorList>
            <person name="Sun Q."/>
            <person name="Zhou Y."/>
        </authorList>
    </citation>
    <scope>NUCLEOTIDE SEQUENCE</scope>
    <source>
        <strain evidence="2">CGMCC 1.12997</strain>
    </source>
</reference>
<evidence type="ECO:0000313" key="3">
    <source>
        <dbReference type="Proteomes" id="UP000647241"/>
    </source>
</evidence>
<dbReference type="Proteomes" id="UP000647241">
    <property type="component" value="Unassembled WGS sequence"/>
</dbReference>
<keyword evidence="1" id="KW-1133">Transmembrane helix</keyword>
<comment type="caution">
    <text evidence="2">The sequence shown here is derived from an EMBL/GenBank/DDBJ whole genome shotgun (WGS) entry which is preliminary data.</text>
</comment>
<proteinExistence type="predicted"/>
<accession>A0A917HL92</accession>
<dbReference type="RefSeq" id="WP_188554784.1">
    <property type="nucleotide sequence ID" value="NZ_BMGT01000003.1"/>
</dbReference>
<feature type="transmembrane region" description="Helical" evidence="1">
    <location>
        <begin position="62"/>
        <end position="82"/>
    </location>
</feature>
<feature type="transmembrane region" description="Helical" evidence="1">
    <location>
        <begin position="21"/>
        <end position="42"/>
    </location>
</feature>
<organism evidence="2 3">
    <name type="scientific">Edaphobacter dinghuensis</name>
    <dbReference type="NCBI Taxonomy" id="1560005"/>
    <lineage>
        <taxon>Bacteria</taxon>
        <taxon>Pseudomonadati</taxon>
        <taxon>Acidobacteriota</taxon>
        <taxon>Terriglobia</taxon>
        <taxon>Terriglobales</taxon>
        <taxon>Acidobacteriaceae</taxon>
        <taxon>Edaphobacter</taxon>
    </lineage>
</organism>
<protein>
    <submittedName>
        <fullName evidence="2">Uncharacterized protein</fullName>
    </submittedName>
</protein>
<keyword evidence="1" id="KW-0812">Transmembrane</keyword>
<evidence type="ECO:0000256" key="1">
    <source>
        <dbReference type="SAM" id="Phobius"/>
    </source>
</evidence>
<dbReference type="AlphaFoldDB" id="A0A917HL92"/>
<sequence length="120" mass="12597">MNRSVAEESLREPEGRLANGPGGAAILSAGIGCFAIGVLALMGDGSKRMAGLFTFYRPTGPLSGVSTLGIVVWLAVWVVLARRWRTKVVAMGKVNLAAFIFLALGLLLTFPPIGDLLLGK</sequence>
<keyword evidence="1" id="KW-0472">Membrane</keyword>
<gene>
    <name evidence="2" type="ORF">GCM10011585_27700</name>
</gene>
<evidence type="ECO:0000313" key="2">
    <source>
        <dbReference type="EMBL" id="GGG82573.1"/>
    </source>
</evidence>
<feature type="transmembrane region" description="Helical" evidence="1">
    <location>
        <begin position="94"/>
        <end position="114"/>
    </location>
</feature>
<name>A0A917HL92_9BACT</name>
<keyword evidence="3" id="KW-1185">Reference proteome</keyword>
<dbReference type="EMBL" id="BMGT01000003">
    <property type="protein sequence ID" value="GGG82573.1"/>
    <property type="molecule type" value="Genomic_DNA"/>
</dbReference>